<dbReference type="EMBL" id="PFLI01000030">
    <property type="protein sequence ID" value="PIY72449.1"/>
    <property type="molecule type" value="Genomic_DNA"/>
</dbReference>
<accession>A0A2M7QJF8</accession>
<name>A0A2M7QJF8_9BACT</name>
<dbReference type="SUPFAM" id="SSF55729">
    <property type="entry name" value="Acyl-CoA N-acyltransferases (Nat)"/>
    <property type="match status" value="1"/>
</dbReference>
<organism evidence="2 3">
    <name type="scientific">Candidatus Roizmanbacteria bacterium CG_4_10_14_0_8_um_filter_33_9</name>
    <dbReference type="NCBI Taxonomy" id="1974826"/>
    <lineage>
        <taxon>Bacteria</taxon>
        <taxon>Candidatus Roizmaniibacteriota</taxon>
    </lineage>
</organism>
<feature type="domain" description="N-acetyltransferase" evidence="1">
    <location>
        <begin position="36"/>
        <end position="182"/>
    </location>
</feature>
<dbReference type="Gene3D" id="3.40.630.30">
    <property type="match status" value="1"/>
</dbReference>
<dbReference type="CDD" id="cd04301">
    <property type="entry name" value="NAT_SF"/>
    <property type="match status" value="1"/>
</dbReference>
<gene>
    <name evidence="2" type="ORF">COY87_00905</name>
</gene>
<dbReference type="InterPro" id="IPR000182">
    <property type="entry name" value="GNAT_dom"/>
</dbReference>
<evidence type="ECO:0000313" key="3">
    <source>
        <dbReference type="Proteomes" id="UP000229401"/>
    </source>
</evidence>
<dbReference type="InterPro" id="IPR016181">
    <property type="entry name" value="Acyl_CoA_acyltransferase"/>
</dbReference>
<dbReference type="Pfam" id="PF00583">
    <property type="entry name" value="Acetyltransf_1"/>
    <property type="match status" value="1"/>
</dbReference>
<evidence type="ECO:0000259" key="1">
    <source>
        <dbReference type="PROSITE" id="PS51186"/>
    </source>
</evidence>
<protein>
    <recommendedName>
        <fullName evidence="1">N-acetyltransferase domain-containing protein</fullName>
    </recommendedName>
</protein>
<dbReference type="AlphaFoldDB" id="A0A2M7QJF8"/>
<evidence type="ECO:0000313" key="2">
    <source>
        <dbReference type="EMBL" id="PIY72449.1"/>
    </source>
</evidence>
<dbReference type="Proteomes" id="UP000229401">
    <property type="component" value="Unassembled WGS sequence"/>
</dbReference>
<proteinExistence type="predicted"/>
<reference evidence="3" key="1">
    <citation type="submission" date="2017-09" db="EMBL/GenBank/DDBJ databases">
        <title>Depth-based differentiation of microbial function through sediment-hosted aquifers and enrichment of novel symbionts in the deep terrestrial subsurface.</title>
        <authorList>
            <person name="Probst A.J."/>
            <person name="Ladd B."/>
            <person name="Jarett J.K."/>
            <person name="Geller-Mcgrath D.E."/>
            <person name="Sieber C.M.K."/>
            <person name="Emerson J.B."/>
            <person name="Anantharaman K."/>
            <person name="Thomas B.C."/>
            <person name="Malmstrom R."/>
            <person name="Stieglmeier M."/>
            <person name="Klingl A."/>
            <person name="Woyke T."/>
            <person name="Ryan C.M."/>
            <person name="Banfield J.F."/>
        </authorList>
    </citation>
    <scope>NUCLEOTIDE SEQUENCE [LARGE SCALE GENOMIC DNA]</scope>
</reference>
<comment type="caution">
    <text evidence="2">The sequence shown here is derived from an EMBL/GenBank/DDBJ whole genome shotgun (WGS) entry which is preliminary data.</text>
</comment>
<dbReference type="PROSITE" id="PS51186">
    <property type="entry name" value="GNAT"/>
    <property type="match status" value="1"/>
</dbReference>
<sequence length="246" mass="28519">MNKRYPFKIYCVAPIEYWRLMEKKLLLLPWKVQYGNRSRALFEKIVIGIRQLEEKTWTIPTPSFVRSNFGFFGPGVILVVECEGKIVAELNFVGPFAAHKTIHIWDLIVGKDHRRKGFAKYLLVTALSGIKTYADNITLQTRTDSDALSLYLKLGTNKIIWVQSHDTGDWARPKIGLSIEMPHDPYVVFSTQNVQSEKIGKLFQVKSDDFIWRKIGKEVHLSGNYELVNCYEKQKNKILTLRKLKK</sequence>
<dbReference type="GO" id="GO:0016747">
    <property type="term" value="F:acyltransferase activity, transferring groups other than amino-acyl groups"/>
    <property type="evidence" value="ECO:0007669"/>
    <property type="project" value="InterPro"/>
</dbReference>